<evidence type="ECO:0000313" key="4">
    <source>
        <dbReference type="Proteomes" id="UP000034841"/>
    </source>
</evidence>
<reference evidence="3 4" key="1">
    <citation type="submission" date="2015-04" db="EMBL/GenBank/DDBJ databases">
        <title>Genome sequence of Ceratocystis platani, a major pathogen of plane trees.</title>
        <authorList>
            <person name="Belbahri L."/>
        </authorList>
    </citation>
    <scope>NUCLEOTIDE SEQUENCE [LARGE SCALE GENOMIC DNA]</scope>
    <source>
        <strain evidence="3 4">CFO</strain>
    </source>
</reference>
<keyword evidence="2" id="KW-1133">Transmembrane helix</keyword>
<evidence type="ECO:0000256" key="1">
    <source>
        <dbReference type="SAM" id="MobiDB-lite"/>
    </source>
</evidence>
<dbReference type="Proteomes" id="UP000034841">
    <property type="component" value="Unassembled WGS sequence"/>
</dbReference>
<sequence>MSAMNFSSRPLATVPESGAHLEHTAPLNHSRSRATDMSTDSTLHEKGMEVDEMQAIPSPIYDHPVNSFETDVEAMIPNSQTTRGSRKTMNLSTNSDCQVWPGHDHWKRRARAAKKERTCTCLANLSKRNRIIVKVAIGLLIISVAIAVGFGVSKPLGAPIWGDKHDK</sequence>
<keyword evidence="2" id="KW-0812">Transmembrane</keyword>
<organism evidence="3 4">
    <name type="scientific">Ceratocystis fimbriata f. sp. platani</name>
    <dbReference type="NCBI Taxonomy" id="88771"/>
    <lineage>
        <taxon>Eukaryota</taxon>
        <taxon>Fungi</taxon>
        <taxon>Dikarya</taxon>
        <taxon>Ascomycota</taxon>
        <taxon>Pezizomycotina</taxon>
        <taxon>Sordariomycetes</taxon>
        <taxon>Hypocreomycetidae</taxon>
        <taxon>Microascales</taxon>
        <taxon>Ceratocystidaceae</taxon>
        <taxon>Ceratocystis</taxon>
    </lineage>
</organism>
<keyword evidence="4" id="KW-1185">Reference proteome</keyword>
<evidence type="ECO:0000256" key="2">
    <source>
        <dbReference type="SAM" id="Phobius"/>
    </source>
</evidence>
<dbReference type="EMBL" id="LBBL01000627">
    <property type="protein sequence ID" value="KKF92123.1"/>
    <property type="molecule type" value="Genomic_DNA"/>
</dbReference>
<dbReference type="AlphaFoldDB" id="A0A0F8BIW2"/>
<dbReference type="OrthoDB" id="5214669at2759"/>
<feature type="transmembrane region" description="Helical" evidence="2">
    <location>
        <begin position="131"/>
        <end position="152"/>
    </location>
</feature>
<proteinExistence type="predicted"/>
<evidence type="ECO:0000313" key="3">
    <source>
        <dbReference type="EMBL" id="KKF92123.1"/>
    </source>
</evidence>
<protein>
    <submittedName>
        <fullName evidence="3">Uncharacterized protein</fullName>
    </submittedName>
</protein>
<name>A0A0F8BIW2_CERFI</name>
<comment type="caution">
    <text evidence="3">The sequence shown here is derived from an EMBL/GenBank/DDBJ whole genome shotgun (WGS) entry which is preliminary data.</text>
</comment>
<gene>
    <name evidence="3" type="ORF">CFO_g5525</name>
</gene>
<keyword evidence="2" id="KW-0472">Membrane</keyword>
<feature type="compositionally biased region" description="Polar residues" evidence="1">
    <location>
        <begin position="1"/>
        <end position="10"/>
    </location>
</feature>
<feature type="region of interest" description="Disordered" evidence="1">
    <location>
        <begin position="1"/>
        <end position="36"/>
    </location>
</feature>
<accession>A0A0F8BIW2</accession>